<reference evidence="3 4" key="1">
    <citation type="submission" date="2018-05" db="EMBL/GenBank/DDBJ databases">
        <title>Genomic Encyclopedia of Archaeal and Bacterial Type Strains, Phase II (KMG-II): from individual species to whole genera.</title>
        <authorList>
            <person name="Goeker M."/>
        </authorList>
    </citation>
    <scope>NUCLEOTIDE SEQUENCE [LARGE SCALE GENOMIC DNA]</scope>
    <source>
        <strain evidence="3 4">DSM 45184</strain>
    </source>
</reference>
<organism evidence="3 4">
    <name type="scientific">Actinoplanes xinjiangensis</name>
    <dbReference type="NCBI Taxonomy" id="512350"/>
    <lineage>
        <taxon>Bacteria</taxon>
        <taxon>Bacillati</taxon>
        <taxon>Actinomycetota</taxon>
        <taxon>Actinomycetes</taxon>
        <taxon>Micromonosporales</taxon>
        <taxon>Micromonosporaceae</taxon>
        <taxon>Actinoplanes</taxon>
    </lineage>
</organism>
<evidence type="ECO:0008006" key="5">
    <source>
        <dbReference type="Google" id="ProtNLM"/>
    </source>
</evidence>
<sequence length="167" mass="16446">MNARTPLIVAAVAAAALTGCSSAQTTGSATPTSTTPAAGATSTAPASTAGSPTAGGTAAESSAAPSTSTRNSTAKPAADGSCPPSEATLLKALRSSKISDNLAPTDTLTDITCHQGYALGETHPKEADNAKVVFHYTDGAWQAVNGGTSGYCDDIVPAAVRPHLKDC</sequence>
<dbReference type="EMBL" id="QGGR01000019">
    <property type="protein sequence ID" value="PWK40467.1"/>
    <property type="molecule type" value="Genomic_DNA"/>
</dbReference>
<dbReference type="RefSeq" id="WP_203896436.1">
    <property type="nucleotide sequence ID" value="NZ_BONA01000072.1"/>
</dbReference>
<feature type="compositionally biased region" description="Low complexity" evidence="1">
    <location>
        <begin position="21"/>
        <end position="69"/>
    </location>
</feature>
<feature type="region of interest" description="Disordered" evidence="1">
    <location>
        <begin position="21"/>
        <end position="86"/>
    </location>
</feature>
<feature type="chain" id="PRO_5038546376" description="Secreted protein" evidence="2">
    <location>
        <begin position="24"/>
        <end position="167"/>
    </location>
</feature>
<evidence type="ECO:0000256" key="1">
    <source>
        <dbReference type="SAM" id="MobiDB-lite"/>
    </source>
</evidence>
<dbReference type="AlphaFoldDB" id="A0A316F791"/>
<name>A0A316F791_9ACTN</name>
<gene>
    <name evidence="3" type="ORF">BC793_11975</name>
</gene>
<keyword evidence="2" id="KW-0732">Signal</keyword>
<dbReference type="Proteomes" id="UP000245697">
    <property type="component" value="Unassembled WGS sequence"/>
</dbReference>
<comment type="caution">
    <text evidence="3">The sequence shown here is derived from an EMBL/GenBank/DDBJ whole genome shotgun (WGS) entry which is preliminary data.</text>
</comment>
<keyword evidence="4" id="KW-1185">Reference proteome</keyword>
<dbReference type="PROSITE" id="PS51257">
    <property type="entry name" value="PROKAR_LIPOPROTEIN"/>
    <property type="match status" value="1"/>
</dbReference>
<protein>
    <recommendedName>
        <fullName evidence="5">Secreted protein</fullName>
    </recommendedName>
</protein>
<evidence type="ECO:0000256" key="2">
    <source>
        <dbReference type="SAM" id="SignalP"/>
    </source>
</evidence>
<proteinExistence type="predicted"/>
<evidence type="ECO:0000313" key="3">
    <source>
        <dbReference type="EMBL" id="PWK40467.1"/>
    </source>
</evidence>
<evidence type="ECO:0000313" key="4">
    <source>
        <dbReference type="Proteomes" id="UP000245697"/>
    </source>
</evidence>
<accession>A0A316F791</accession>
<feature type="signal peptide" evidence="2">
    <location>
        <begin position="1"/>
        <end position="23"/>
    </location>
</feature>